<feature type="binding site" evidence="13">
    <location>
        <position position="482"/>
    </location>
    <ligand>
        <name>L-glutamate</name>
        <dbReference type="ChEBI" id="CHEBI:29985"/>
    </ligand>
</feature>
<dbReference type="GO" id="GO:0005524">
    <property type="term" value="F:ATP binding"/>
    <property type="evidence" value="ECO:0007669"/>
    <property type="project" value="UniProtKB-KW"/>
</dbReference>
<sequence length="955" mass="105745">MDPKAALAREREARVLSIQSHVVHGYAGNKCSVLPLQLHGFEVDFINSVQYSNHAGSVEYLTLPPRYAHVKGQKLDDAQLNDLYEGLTLNKINNYSHILTGYCGNVKFLEKIADIVRDQKARDSKVFYVCDPVMGDNGRYYTPQELLPVYRDVLAPLADVLCPNAFELGELTGMTITTESACLAAIDTLHQKGVKTVVVTSGVEMTETHLRCYASSLTDSGKLRYRITFPRLVGQFVGTGDVFASLLLVHLDDTKGDLETSLRRVLGSMQALIRRTRDFAQKQVDNNVQAMCELRLVQSRFDLLCPQEHPDVRSRRPRQSFLLRLFTPSTMIEDRYLPPEEGPFDEDEPLLRDEQEQKTARKYFVMGTVLIVTTILLFISTVAFAALYFNLLRLDNARLPRWPKPSNSPLGQYSTAAVAADNEICSEIGRDVLLKGGNAVDAAVAALLCIGVMDSHSSGIGGGHFMTIYNATEGKCQVLDARETAPAAADQNMYVGKYNESQFGWKAVAVPGEIHGLWTAYQKFGSHEVTWQSLVGPTIDLLKEGYPTSSNLAIALKQHEQRIMNEPTMKAFINPETGRIYKYGEQIKTRKAFLETLRALANSSDPVKTFYDSEMTQKMVDEFKKNGGLLTREDFKGYKSIVRNDDEVIVIKLANQRSICGPPPPSSSAVTMGILNVMDGFENTKRTFADISLLYHRFIEASKFAYAQRSYLGDLAFEKGAMEAAKRLISSEWGTSTRNNIGEKTRPRNEYGGDFSAQPEDHGTTHISVMDKHGNVVSVTSTINLYLGAVITSESTGVLWNDEMDDFSTPGKTNAFGLPPSKANYIKPGKRPMSSQSPLVIYDHNKAHRVMGIGAAGGSTIISGVAGAALHALWLDANPKEAIDAPRVHDQLYPNYTSYEEKFPKAYVRALEARGHIMNKSTEHLAVVTSVEKSNASIWANSDFRKGPESAPAGY</sequence>
<feature type="binding site" evidence="13">
    <location>
        <begin position="834"/>
        <end position="835"/>
    </location>
    <ligand>
        <name>L-glutamate</name>
        <dbReference type="ChEBI" id="CHEBI:29985"/>
    </ligand>
</feature>
<reference evidence="17" key="1">
    <citation type="submission" date="2024-02" db="UniProtKB">
        <authorList>
            <consortium name="WormBaseParasite"/>
        </authorList>
    </citation>
    <scope>IDENTIFICATION</scope>
</reference>
<dbReference type="PRINTS" id="PR01210">
    <property type="entry name" value="GGTRANSPTASE"/>
</dbReference>
<evidence type="ECO:0000313" key="16">
    <source>
        <dbReference type="Proteomes" id="UP000887575"/>
    </source>
</evidence>
<dbReference type="FunFam" id="3.60.20.40:FF:000006">
    <property type="entry name" value="Protein CBG05566"/>
    <property type="match status" value="1"/>
</dbReference>
<dbReference type="InterPro" id="IPR000101">
    <property type="entry name" value="GGT_peptidase"/>
</dbReference>
<dbReference type="Pfam" id="PF01019">
    <property type="entry name" value="G_glu_transpept"/>
    <property type="match status" value="1"/>
</dbReference>
<keyword evidence="14" id="KW-0812">Transmembrane</keyword>
<dbReference type="InterPro" id="IPR029055">
    <property type="entry name" value="Ntn_hydrolases_N"/>
</dbReference>
<dbReference type="InterPro" id="IPR043137">
    <property type="entry name" value="GGT_ssub_C"/>
</dbReference>
<protein>
    <recommendedName>
        <fullName evidence="2">pyridoxal kinase</fullName>
        <ecNumber evidence="2">2.7.1.35</ecNumber>
    </recommendedName>
    <alternativeName>
        <fullName evidence="11">Pyridoxine kinase</fullName>
    </alternativeName>
</protein>
<keyword evidence="6" id="KW-0418">Kinase</keyword>
<dbReference type="SUPFAM" id="SSF56235">
    <property type="entry name" value="N-terminal nucleophile aminohydrolases (Ntn hydrolases)"/>
    <property type="match status" value="1"/>
</dbReference>
<evidence type="ECO:0000256" key="6">
    <source>
        <dbReference type="ARBA" id="ARBA00022777"/>
    </source>
</evidence>
<keyword evidence="14" id="KW-0472">Membrane</keyword>
<evidence type="ECO:0000256" key="12">
    <source>
        <dbReference type="PIRSR" id="PIRSR600101-1"/>
    </source>
</evidence>
<evidence type="ECO:0000256" key="1">
    <source>
        <dbReference type="ARBA" id="ARBA00008805"/>
    </source>
</evidence>
<dbReference type="GO" id="GO:0008478">
    <property type="term" value="F:pyridoxal kinase activity"/>
    <property type="evidence" value="ECO:0007669"/>
    <property type="project" value="UniProtKB-EC"/>
</dbReference>
<feature type="domain" description="Carbohydrate kinase PfkB" evidence="15">
    <location>
        <begin position="14"/>
        <end position="275"/>
    </location>
</feature>
<dbReference type="CDD" id="cd01173">
    <property type="entry name" value="pyridoxal_pyridoxamine_kinase"/>
    <property type="match status" value="1"/>
</dbReference>
<keyword evidence="14" id="KW-1133">Transmembrane helix</keyword>
<evidence type="ECO:0000256" key="4">
    <source>
        <dbReference type="ARBA" id="ARBA00022679"/>
    </source>
</evidence>
<dbReference type="Gene3D" id="3.60.20.40">
    <property type="match status" value="1"/>
</dbReference>
<dbReference type="GO" id="GO:0006751">
    <property type="term" value="P:glutathione catabolic process"/>
    <property type="evidence" value="ECO:0007669"/>
    <property type="project" value="InterPro"/>
</dbReference>
<keyword evidence="8" id="KW-0067">ATP-binding</keyword>
<keyword evidence="3" id="KW-0645">Protease</keyword>
<keyword evidence="7" id="KW-0378">Hydrolase</keyword>
<dbReference type="EC" id="2.7.1.35" evidence="2"/>
<dbReference type="GO" id="GO:0005886">
    <property type="term" value="C:plasma membrane"/>
    <property type="evidence" value="ECO:0007669"/>
    <property type="project" value="TreeGrafter"/>
</dbReference>
<evidence type="ECO:0000256" key="10">
    <source>
        <dbReference type="ARBA" id="ARBA00023315"/>
    </source>
</evidence>
<dbReference type="NCBIfam" id="TIGR00687">
    <property type="entry name" value="pyridox_kin"/>
    <property type="match status" value="1"/>
</dbReference>
<dbReference type="InterPro" id="IPR011611">
    <property type="entry name" value="PfkB_dom"/>
</dbReference>
<name>A0AAF3FGL4_9BILA</name>
<dbReference type="Proteomes" id="UP000887575">
    <property type="component" value="Unassembled WGS sequence"/>
</dbReference>
<dbReference type="InterPro" id="IPR043138">
    <property type="entry name" value="GGT_lsub"/>
</dbReference>
<evidence type="ECO:0000313" key="17">
    <source>
        <dbReference type="WBParaSite" id="MBELARI_LOCUS5176.2"/>
    </source>
</evidence>
<dbReference type="AlphaFoldDB" id="A0AAF3FGL4"/>
<dbReference type="Gene3D" id="3.40.1190.20">
    <property type="match status" value="1"/>
</dbReference>
<evidence type="ECO:0000256" key="3">
    <source>
        <dbReference type="ARBA" id="ARBA00022670"/>
    </source>
</evidence>
<feature type="binding site" evidence="13">
    <location>
        <position position="858"/>
    </location>
    <ligand>
        <name>L-glutamate</name>
        <dbReference type="ChEBI" id="CHEBI:29985"/>
    </ligand>
</feature>
<dbReference type="GO" id="GO:0036374">
    <property type="term" value="F:glutathione hydrolase activity"/>
    <property type="evidence" value="ECO:0007669"/>
    <property type="project" value="InterPro"/>
</dbReference>
<dbReference type="SUPFAM" id="SSF53613">
    <property type="entry name" value="Ribokinase-like"/>
    <property type="match status" value="1"/>
</dbReference>
<dbReference type="Gene3D" id="1.10.246.130">
    <property type="match status" value="1"/>
</dbReference>
<evidence type="ECO:0000256" key="11">
    <source>
        <dbReference type="ARBA" id="ARBA00032808"/>
    </source>
</evidence>
<evidence type="ECO:0000256" key="13">
    <source>
        <dbReference type="PIRSR" id="PIRSR600101-2"/>
    </source>
</evidence>
<evidence type="ECO:0000256" key="8">
    <source>
        <dbReference type="ARBA" id="ARBA00022840"/>
    </source>
</evidence>
<evidence type="ECO:0000256" key="7">
    <source>
        <dbReference type="ARBA" id="ARBA00022801"/>
    </source>
</evidence>
<dbReference type="GO" id="GO:0006508">
    <property type="term" value="P:proteolysis"/>
    <property type="evidence" value="ECO:0007669"/>
    <property type="project" value="UniProtKB-KW"/>
</dbReference>
<feature type="binding site" evidence="13">
    <location>
        <position position="806"/>
    </location>
    <ligand>
        <name>L-glutamate</name>
        <dbReference type="ChEBI" id="CHEBI:29985"/>
    </ligand>
</feature>
<organism evidence="16 17">
    <name type="scientific">Mesorhabditis belari</name>
    <dbReference type="NCBI Taxonomy" id="2138241"/>
    <lineage>
        <taxon>Eukaryota</taxon>
        <taxon>Metazoa</taxon>
        <taxon>Ecdysozoa</taxon>
        <taxon>Nematoda</taxon>
        <taxon>Chromadorea</taxon>
        <taxon>Rhabditida</taxon>
        <taxon>Rhabditina</taxon>
        <taxon>Rhabditomorpha</taxon>
        <taxon>Rhabditoidea</taxon>
        <taxon>Rhabditidae</taxon>
        <taxon>Mesorhabditinae</taxon>
        <taxon>Mesorhabditis</taxon>
    </lineage>
</organism>
<keyword evidence="16" id="KW-1185">Reference proteome</keyword>
<dbReference type="InterPro" id="IPR029056">
    <property type="entry name" value="Ribokinase-like"/>
</dbReference>
<dbReference type="PANTHER" id="PTHR11686:SF69">
    <property type="entry name" value="GAMMA-GLUTAMYLTRANSPEPTIDASE 1"/>
    <property type="match status" value="1"/>
</dbReference>
<feature type="binding site" evidence="13">
    <location>
        <begin position="782"/>
        <end position="784"/>
    </location>
    <ligand>
        <name>L-glutamate</name>
        <dbReference type="ChEBI" id="CHEBI:29985"/>
    </ligand>
</feature>
<dbReference type="FunFam" id="1.10.246.130:FF:000005">
    <property type="entry name" value="Gamma-glutamyltranspeptidase 1, putative"/>
    <property type="match status" value="1"/>
</dbReference>
<comment type="similarity">
    <text evidence="1">Belongs to the pyridoxine kinase family.</text>
</comment>
<proteinExistence type="inferred from homology"/>
<keyword evidence="10" id="KW-0012">Acyltransferase</keyword>
<dbReference type="PANTHER" id="PTHR11686">
    <property type="entry name" value="GAMMA GLUTAMYL TRANSPEPTIDASE"/>
    <property type="match status" value="1"/>
</dbReference>
<evidence type="ECO:0000256" key="5">
    <source>
        <dbReference type="ARBA" id="ARBA00022741"/>
    </source>
</evidence>
<dbReference type="Pfam" id="PF00294">
    <property type="entry name" value="PfkB"/>
    <property type="match status" value="1"/>
</dbReference>
<evidence type="ECO:0000256" key="2">
    <source>
        <dbReference type="ARBA" id="ARBA00012104"/>
    </source>
</evidence>
<accession>A0AAF3FGL4</accession>
<dbReference type="InterPro" id="IPR004625">
    <property type="entry name" value="PyrdxlKinase"/>
</dbReference>
<evidence type="ECO:0000256" key="14">
    <source>
        <dbReference type="SAM" id="Phobius"/>
    </source>
</evidence>
<keyword evidence="9" id="KW-0325">Glycoprotein</keyword>
<dbReference type="GO" id="GO:0009443">
    <property type="term" value="P:pyridoxal 5'-phosphate salvage"/>
    <property type="evidence" value="ECO:0007669"/>
    <property type="project" value="InterPro"/>
</dbReference>
<evidence type="ECO:0000256" key="9">
    <source>
        <dbReference type="ARBA" id="ARBA00023180"/>
    </source>
</evidence>
<evidence type="ECO:0000259" key="15">
    <source>
        <dbReference type="Pfam" id="PF00294"/>
    </source>
</evidence>
<keyword evidence="5" id="KW-0547">Nucleotide-binding</keyword>
<dbReference type="WBParaSite" id="MBELARI_LOCUS5176.2">
    <property type="protein sequence ID" value="MBELARI_LOCUS5176.2"/>
    <property type="gene ID" value="MBELARI_LOCUS5176"/>
</dbReference>
<keyword evidence="4" id="KW-0808">Transferase</keyword>
<dbReference type="GO" id="GO:0016746">
    <property type="term" value="F:acyltransferase activity"/>
    <property type="evidence" value="ECO:0007669"/>
    <property type="project" value="UniProtKB-KW"/>
</dbReference>
<feature type="transmembrane region" description="Helical" evidence="14">
    <location>
        <begin position="363"/>
        <end position="391"/>
    </location>
</feature>
<feature type="active site" description="Nucleophile" evidence="12">
    <location>
        <position position="764"/>
    </location>
</feature>